<dbReference type="AlphaFoldDB" id="E9SHH4"/>
<evidence type="ECO:0000256" key="1">
    <source>
        <dbReference type="SAM" id="SignalP"/>
    </source>
</evidence>
<comment type="caution">
    <text evidence="2">The sequence shown here is derived from an EMBL/GenBank/DDBJ whole genome shotgun (WGS) entry which is preliminary data.</text>
</comment>
<accession>E9SHH4</accession>
<evidence type="ECO:0000313" key="2">
    <source>
        <dbReference type="EMBL" id="EGC01197.1"/>
    </source>
</evidence>
<feature type="chain" id="PRO_5003247198" description="Lipoprotein" evidence="1">
    <location>
        <begin position="31"/>
        <end position="45"/>
    </location>
</feature>
<dbReference type="Proteomes" id="UP000004259">
    <property type="component" value="Unassembled WGS sequence"/>
</dbReference>
<feature type="non-terminal residue" evidence="2">
    <location>
        <position position="45"/>
    </location>
</feature>
<gene>
    <name evidence="2" type="ORF">CUS_6908</name>
</gene>
<evidence type="ECO:0000313" key="3">
    <source>
        <dbReference type="Proteomes" id="UP000004259"/>
    </source>
</evidence>
<reference evidence="2 3" key="1">
    <citation type="submission" date="2011-02" db="EMBL/GenBank/DDBJ databases">
        <authorList>
            <person name="Nelson K.E."/>
            <person name="Sutton G."/>
            <person name="Torralba M."/>
            <person name="Durkin S."/>
            <person name="Harkins D."/>
            <person name="Montgomery R."/>
            <person name="Ziemer C."/>
            <person name="Klaassens E."/>
            <person name="Ocuiv P."/>
            <person name="Morrison M."/>
        </authorList>
    </citation>
    <scope>NUCLEOTIDE SEQUENCE [LARGE SCALE GENOMIC DNA]</scope>
    <source>
        <strain evidence="2 3">8</strain>
    </source>
</reference>
<sequence length="45" mass="4421">MEVIKMKMTKAASKCAAVLCAMAVMVPAAAAVVPATTAVNSGAIV</sequence>
<keyword evidence="3" id="KW-1185">Reference proteome</keyword>
<keyword evidence="1" id="KW-0732">Signal</keyword>
<feature type="signal peptide" evidence="1">
    <location>
        <begin position="1"/>
        <end position="30"/>
    </location>
</feature>
<proteinExistence type="predicted"/>
<organism evidence="2 3">
    <name type="scientific">Ruminococcus albus 8</name>
    <dbReference type="NCBI Taxonomy" id="246199"/>
    <lineage>
        <taxon>Bacteria</taxon>
        <taxon>Bacillati</taxon>
        <taxon>Bacillota</taxon>
        <taxon>Clostridia</taxon>
        <taxon>Eubacteriales</taxon>
        <taxon>Oscillospiraceae</taxon>
        <taxon>Ruminococcus</taxon>
    </lineage>
</organism>
<protein>
    <recommendedName>
        <fullName evidence="4">Lipoprotein</fullName>
    </recommendedName>
</protein>
<name>E9SHH4_RUMAL</name>
<dbReference type="EMBL" id="ADKM02000134">
    <property type="protein sequence ID" value="EGC01197.1"/>
    <property type="molecule type" value="Genomic_DNA"/>
</dbReference>
<evidence type="ECO:0008006" key="4">
    <source>
        <dbReference type="Google" id="ProtNLM"/>
    </source>
</evidence>